<evidence type="ECO:0000259" key="8">
    <source>
        <dbReference type="PROSITE" id="PS00128"/>
    </source>
</evidence>
<evidence type="ECO:0000256" key="1">
    <source>
        <dbReference type="ARBA" id="ARBA00000632"/>
    </source>
</evidence>
<dbReference type="InterPro" id="IPR023346">
    <property type="entry name" value="Lysozyme-like_dom_sf"/>
</dbReference>
<dbReference type="Pfam" id="PF00062">
    <property type="entry name" value="Lys"/>
    <property type="match status" value="1"/>
</dbReference>
<feature type="signal peptide" evidence="7">
    <location>
        <begin position="1"/>
        <end position="25"/>
    </location>
</feature>
<keyword evidence="3" id="KW-0929">Antimicrobial</keyword>
<dbReference type="CDD" id="cd16899">
    <property type="entry name" value="LYZ_C_invert"/>
    <property type="match status" value="1"/>
</dbReference>
<dbReference type="InterPro" id="IPR001916">
    <property type="entry name" value="Glyco_hydro_22"/>
</dbReference>
<feature type="domain" description="Glycosyl hydrolases family 22 (GH22)" evidence="8">
    <location>
        <begin position="98"/>
        <end position="116"/>
    </location>
</feature>
<dbReference type="AlphaFoldDB" id="A0A8D8ZPG7"/>
<protein>
    <recommendedName>
        <fullName evidence="2">lysozyme</fullName>
        <ecNumber evidence="2">3.2.1.17</ecNumber>
    </recommendedName>
</protein>
<keyword evidence="4" id="KW-1015">Disulfide bond</keyword>
<dbReference type="PANTHER" id="PTHR11407">
    <property type="entry name" value="LYSOZYME C"/>
    <property type="match status" value="1"/>
</dbReference>
<comment type="catalytic activity">
    <reaction evidence="1">
        <text>Hydrolysis of (1-&gt;4)-beta-linkages between N-acetylmuramic acid and N-acetyl-D-glucosamine residues in a peptidoglycan and between N-acetyl-D-glucosamine residues in chitodextrins.</text>
        <dbReference type="EC" id="3.2.1.17"/>
    </reaction>
</comment>
<keyword evidence="3" id="KW-0081">Bacteriolytic enzyme</keyword>
<comment type="similarity">
    <text evidence="6">Belongs to the glycosyl hydrolase 22 family.</text>
</comment>
<dbReference type="Gene3D" id="1.10.530.10">
    <property type="match status" value="1"/>
</dbReference>
<dbReference type="GO" id="GO:0042742">
    <property type="term" value="P:defense response to bacterium"/>
    <property type="evidence" value="ECO:0007669"/>
    <property type="project" value="UniProtKB-KW"/>
</dbReference>
<dbReference type="EMBL" id="HBUF01527883">
    <property type="protein sequence ID" value="CAG6750789.1"/>
    <property type="molecule type" value="Transcribed_RNA"/>
</dbReference>
<evidence type="ECO:0000256" key="5">
    <source>
        <dbReference type="ARBA" id="ARBA00023295"/>
    </source>
</evidence>
<dbReference type="GO" id="GO:0003796">
    <property type="term" value="F:lysozyme activity"/>
    <property type="evidence" value="ECO:0007669"/>
    <property type="project" value="UniProtKB-EC"/>
</dbReference>
<dbReference type="SMART" id="SM00263">
    <property type="entry name" value="LYZ1"/>
    <property type="match status" value="1"/>
</dbReference>
<dbReference type="EC" id="3.2.1.17" evidence="2"/>
<accession>A0A8D8ZPG7</accession>
<dbReference type="GO" id="GO:0031640">
    <property type="term" value="P:killing of cells of another organism"/>
    <property type="evidence" value="ECO:0007669"/>
    <property type="project" value="UniProtKB-KW"/>
</dbReference>
<dbReference type="EMBL" id="HBUF01527884">
    <property type="protein sequence ID" value="CAG6750790.1"/>
    <property type="molecule type" value="Transcribed_RNA"/>
</dbReference>
<keyword evidence="5" id="KW-0378">Hydrolase</keyword>
<dbReference type="SUPFAM" id="SSF53955">
    <property type="entry name" value="Lysozyme-like"/>
    <property type="match status" value="1"/>
</dbReference>
<dbReference type="PROSITE" id="PS00128">
    <property type="entry name" value="GLYCOSYL_HYDROL_F22_1"/>
    <property type="match status" value="1"/>
</dbReference>
<reference evidence="9" key="1">
    <citation type="submission" date="2021-05" db="EMBL/GenBank/DDBJ databases">
        <authorList>
            <person name="Alioto T."/>
            <person name="Alioto T."/>
            <person name="Gomez Garrido J."/>
        </authorList>
    </citation>
    <scope>NUCLEOTIDE SEQUENCE</scope>
</reference>
<dbReference type="PANTHER" id="PTHR11407:SF63">
    <property type="entry name" value="LYSOZYME C"/>
    <property type="match status" value="1"/>
</dbReference>
<dbReference type="InterPro" id="IPR019799">
    <property type="entry name" value="Glyco_hydro_22_CS"/>
</dbReference>
<dbReference type="PROSITE" id="PS51348">
    <property type="entry name" value="GLYCOSYL_HYDROL_F22_2"/>
    <property type="match status" value="1"/>
</dbReference>
<keyword evidence="7" id="KW-0732">Signal</keyword>
<evidence type="ECO:0000256" key="6">
    <source>
        <dbReference type="RuleBase" id="RU004440"/>
    </source>
</evidence>
<keyword evidence="5" id="KW-0326">Glycosidase</keyword>
<feature type="chain" id="PRO_5033672314" description="lysozyme" evidence="7">
    <location>
        <begin position="26"/>
        <end position="177"/>
    </location>
</feature>
<evidence type="ECO:0000313" key="9">
    <source>
        <dbReference type="EMBL" id="CAG6750789.1"/>
    </source>
</evidence>
<proteinExistence type="inferred from homology"/>
<evidence type="ECO:0000256" key="3">
    <source>
        <dbReference type="ARBA" id="ARBA00022638"/>
    </source>
</evidence>
<evidence type="ECO:0000256" key="4">
    <source>
        <dbReference type="ARBA" id="ARBA00023157"/>
    </source>
</evidence>
<sequence>MSPLSLTILLTVLMTCTLLPHQIESKTFGACELAQYLAGKSEIKKQDIPTWVCIATKESDRNSNAVSPVDPDGSKDHGIFQINDRYWCTTSGPAGKGCNAQCSAFEDDDISDDVSCVANILAQTAQLTGNGFKAWSTYQSCDSPDKVNPYVEGCSYVSLMMGKSDLLSDLDQISEKV</sequence>
<evidence type="ECO:0000256" key="7">
    <source>
        <dbReference type="SAM" id="SignalP"/>
    </source>
</evidence>
<dbReference type="PRINTS" id="PR00135">
    <property type="entry name" value="LYZLACT"/>
</dbReference>
<name>A0A8D8ZPG7_9HEMI</name>
<organism evidence="9">
    <name type="scientific">Cacopsylla melanoneura</name>
    <dbReference type="NCBI Taxonomy" id="428564"/>
    <lineage>
        <taxon>Eukaryota</taxon>
        <taxon>Metazoa</taxon>
        <taxon>Ecdysozoa</taxon>
        <taxon>Arthropoda</taxon>
        <taxon>Hexapoda</taxon>
        <taxon>Insecta</taxon>
        <taxon>Pterygota</taxon>
        <taxon>Neoptera</taxon>
        <taxon>Paraneoptera</taxon>
        <taxon>Hemiptera</taxon>
        <taxon>Sternorrhyncha</taxon>
        <taxon>Psylloidea</taxon>
        <taxon>Psyllidae</taxon>
        <taxon>Psyllinae</taxon>
        <taxon>Cacopsylla</taxon>
    </lineage>
</organism>
<evidence type="ECO:0000256" key="2">
    <source>
        <dbReference type="ARBA" id="ARBA00012732"/>
    </source>
</evidence>